<organism evidence="1 2">
    <name type="scientific">Pseudolycoriella hygida</name>
    <dbReference type="NCBI Taxonomy" id="35572"/>
    <lineage>
        <taxon>Eukaryota</taxon>
        <taxon>Metazoa</taxon>
        <taxon>Ecdysozoa</taxon>
        <taxon>Arthropoda</taxon>
        <taxon>Hexapoda</taxon>
        <taxon>Insecta</taxon>
        <taxon>Pterygota</taxon>
        <taxon>Neoptera</taxon>
        <taxon>Endopterygota</taxon>
        <taxon>Diptera</taxon>
        <taxon>Nematocera</taxon>
        <taxon>Sciaroidea</taxon>
        <taxon>Sciaridae</taxon>
        <taxon>Pseudolycoriella</taxon>
    </lineage>
</organism>
<accession>A0A9Q0N858</accession>
<gene>
    <name evidence="1" type="ORF">Bhyg_00772</name>
</gene>
<reference evidence="1" key="1">
    <citation type="submission" date="2022-07" db="EMBL/GenBank/DDBJ databases">
        <authorList>
            <person name="Trinca V."/>
            <person name="Uliana J.V.C."/>
            <person name="Torres T.T."/>
            <person name="Ward R.J."/>
            <person name="Monesi N."/>
        </authorList>
    </citation>
    <scope>NUCLEOTIDE SEQUENCE</scope>
    <source>
        <strain evidence="1">HSMRA1968</strain>
        <tissue evidence="1">Whole embryos</tissue>
    </source>
</reference>
<dbReference type="Proteomes" id="UP001151699">
    <property type="component" value="Chromosome A"/>
</dbReference>
<feature type="non-terminal residue" evidence="1">
    <location>
        <position position="107"/>
    </location>
</feature>
<evidence type="ECO:0000313" key="1">
    <source>
        <dbReference type="EMBL" id="KAJ6645566.1"/>
    </source>
</evidence>
<proteinExistence type="predicted"/>
<name>A0A9Q0N858_9DIPT</name>
<keyword evidence="2" id="KW-1185">Reference proteome</keyword>
<sequence>NLPAHTVRQYVDESENAFFNTISSHIITTLSHYHDARRATLSGWSWPGRYLASQITFNYRRTDCETRADDCTVGTDGCTWTCKFPNERHCLAIRAPPETCTVGTTQP</sequence>
<protein>
    <submittedName>
        <fullName evidence="1">Uncharacterized protein</fullName>
    </submittedName>
</protein>
<dbReference type="EMBL" id="WJQU01000001">
    <property type="protein sequence ID" value="KAJ6645566.1"/>
    <property type="molecule type" value="Genomic_DNA"/>
</dbReference>
<dbReference type="AlphaFoldDB" id="A0A9Q0N858"/>
<evidence type="ECO:0000313" key="2">
    <source>
        <dbReference type="Proteomes" id="UP001151699"/>
    </source>
</evidence>
<comment type="caution">
    <text evidence="1">The sequence shown here is derived from an EMBL/GenBank/DDBJ whole genome shotgun (WGS) entry which is preliminary data.</text>
</comment>